<protein>
    <submittedName>
        <fullName evidence="2">Small-conductance mechanosensitive channel</fullName>
    </submittedName>
</protein>
<feature type="transmembrane region" description="Helical" evidence="1">
    <location>
        <begin position="232"/>
        <end position="259"/>
    </location>
</feature>
<gene>
    <name evidence="2" type="ORF">HD600_000220</name>
</gene>
<accession>A0A7W9CA83</accession>
<sequence>MPFTPSHAVVALPFLRTPLVPAAIAIGAMTPDLPLFIRGFGVDYSFTHTYANVVFTAVIALGLFLLWRVVLRPAAAELSPAWLASRLPIGWNTPAGEALNEALGIGQRWTRPLWLAVSLLLGVTSHIVWDAFTHEGRAGVGFLPVLAEQWGPLPVYRWLQHGSSILGLVILAVWALAWLRRTPARTSIVERTTRPWVRVTWWVSLPVILIVAWVAGYVLLGPFDAGFTAQHLAYRALPLACGVWGMLTLALCVSLPILGRRHPRGAAPRG</sequence>
<evidence type="ECO:0000313" key="2">
    <source>
        <dbReference type="EMBL" id="MBB5741723.1"/>
    </source>
</evidence>
<feature type="transmembrane region" description="Helical" evidence="1">
    <location>
        <begin position="158"/>
        <end position="179"/>
    </location>
</feature>
<dbReference type="RefSeq" id="WP_184280978.1">
    <property type="nucleotide sequence ID" value="NZ_BAAAPG010000002.1"/>
</dbReference>
<comment type="caution">
    <text evidence="2">The sequence shown here is derived from an EMBL/GenBank/DDBJ whole genome shotgun (WGS) entry which is preliminary data.</text>
</comment>
<proteinExistence type="predicted"/>
<feature type="transmembrane region" description="Helical" evidence="1">
    <location>
        <begin position="199"/>
        <end position="220"/>
    </location>
</feature>
<dbReference type="InterPro" id="IPR025238">
    <property type="entry name" value="DUF4184"/>
</dbReference>
<dbReference type="EMBL" id="JACHMU010000001">
    <property type="protein sequence ID" value="MBB5741723.1"/>
    <property type="molecule type" value="Genomic_DNA"/>
</dbReference>
<dbReference type="Proteomes" id="UP000517712">
    <property type="component" value="Unassembled WGS sequence"/>
</dbReference>
<keyword evidence="1" id="KW-0812">Transmembrane</keyword>
<reference evidence="2 3" key="1">
    <citation type="submission" date="2020-08" db="EMBL/GenBank/DDBJ databases">
        <title>Sequencing the genomes of 1000 actinobacteria strains.</title>
        <authorList>
            <person name="Klenk H.-P."/>
        </authorList>
    </citation>
    <scope>NUCLEOTIDE SEQUENCE [LARGE SCALE GENOMIC DNA]</scope>
    <source>
        <strain evidence="2 3">DSM 24823</strain>
    </source>
</reference>
<dbReference type="AlphaFoldDB" id="A0A7W9CA83"/>
<name>A0A7W9CA83_9MICO</name>
<feature type="transmembrane region" description="Helical" evidence="1">
    <location>
        <begin position="51"/>
        <end position="71"/>
    </location>
</feature>
<feature type="transmembrane region" description="Helical" evidence="1">
    <location>
        <begin position="113"/>
        <end position="132"/>
    </location>
</feature>
<keyword evidence="1" id="KW-0472">Membrane</keyword>
<keyword evidence="1" id="KW-1133">Transmembrane helix</keyword>
<keyword evidence="3" id="KW-1185">Reference proteome</keyword>
<evidence type="ECO:0000256" key="1">
    <source>
        <dbReference type="SAM" id="Phobius"/>
    </source>
</evidence>
<dbReference type="Pfam" id="PF13803">
    <property type="entry name" value="DUF4184"/>
    <property type="match status" value="1"/>
</dbReference>
<evidence type="ECO:0000313" key="3">
    <source>
        <dbReference type="Proteomes" id="UP000517712"/>
    </source>
</evidence>
<organism evidence="2 3">
    <name type="scientific">Microbacterium ginsengiterrae</name>
    <dbReference type="NCBI Taxonomy" id="546115"/>
    <lineage>
        <taxon>Bacteria</taxon>
        <taxon>Bacillati</taxon>
        <taxon>Actinomycetota</taxon>
        <taxon>Actinomycetes</taxon>
        <taxon>Micrococcales</taxon>
        <taxon>Microbacteriaceae</taxon>
        <taxon>Microbacterium</taxon>
    </lineage>
</organism>